<protein>
    <submittedName>
        <fullName evidence="2">Polyadenylate-binding protein 2</fullName>
    </submittedName>
</protein>
<proteinExistence type="predicted"/>
<dbReference type="AlphaFoldDB" id="S7P745"/>
<feature type="coiled-coil region" evidence="1">
    <location>
        <begin position="34"/>
        <end position="64"/>
    </location>
</feature>
<reference evidence="2 3" key="1">
    <citation type="journal article" date="2013" name="Nat. Commun.">
        <title>Genome analysis reveals insights into physiology and longevity of the Brandt's bat Myotis brandtii.</title>
        <authorList>
            <person name="Seim I."/>
            <person name="Fang X."/>
            <person name="Xiong Z."/>
            <person name="Lobanov A.V."/>
            <person name="Huang Z."/>
            <person name="Ma S."/>
            <person name="Feng Y."/>
            <person name="Turanov A.A."/>
            <person name="Zhu Y."/>
            <person name="Lenz T.L."/>
            <person name="Gerashchenko M.V."/>
            <person name="Fan D."/>
            <person name="Hee Yim S."/>
            <person name="Yao X."/>
            <person name="Jordan D."/>
            <person name="Xiong Y."/>
            <person name="Ma Y."/>
            <person name="Lyapunov A.N."/>
            <person name="Chen G."/>
            <person name="Kulakova O.I."/>
            <person name="Sun Y."/>
            <person name="Lee S.G."/>
            <person name="Bronson R.T."/>
            <person name="Moskalev A.A."/>
            <person name="Sunyaev S.R."/>
            <person name="Zhang G."/>
            <person name="Krogh A."/>
            <person name="Wang J."/>
            <person name="Gladyshev V.N."/>
        </authorList>
    </citation>
    <scope>NUCLEOTIDE SEQUENCE [LARGE SCALE GENOMIC DNA]</scope>
</reference>
<accession>S7P745</accession>
<evidence type="ECO:0000313" key="2">
    <source>
        <dbReference type="EMBL" id="EPQ03477.1"/>
    </source>
</evidence>
<dbReference type="EMBL" id="KE161370">
    <property type="protein sequence ID" value="EPQ03477.1"/>
    <property type="molecule type" value="Genomic_DNA"/>
</dbReference>
<sequence>MAQEPLAARRRRRSRDWLRVTWGWRRCEPEDRELKAIKASVREMEEAGDQLKELQNKVEKQMNMSPPPGNAGRVIMSIEGKMEADAVPSMLAMWTLLQQQKS</sequence>
<evidence type="ECO:0000313" key="3">
    <source>
        <dbReference type="Proteomes" id="UP000052978"/>
    </source>
</evidence>
<keyword evidence="3" id="KW-1185">Reference proteome</keyword>
<organism evidence="2 3">
    <name type="scientific">Myotis brandtii</name>
    <name type="common">Brandt's bat</name>
    <dbReference type="NCBI Taxonomy" id="109478"/>
    <lineage>
        <taxon>Eukaryota</taxon>
        <taxon>Metazoa</taxon>
        <taxon>Chordata</taxon>
        <taxon>Craniata</taxon>
        <taxon>Vertebrata</taxon>
        <taxon>Euteleostomi</taxon>
        <taxon>Mammalia</taxon>
        <taxon>Eutheria</taxon>
        <taxon>Laurasiatheria</taxon>
        <taxon>Chiroptera</taxon>
        <taxon>Yangochiroptera</taxon>
        <taxon>Vespertilionidae</taxon>
        <taxon>Myotis</taxon>
    </lineage>
</organism>
<gene>
    <name evidence="2" type="ORF">D623_10020214</name>
</gene>
<dbReference type="Proteomes" id="UP000052978">
    <property type="component" value="Unassembled WGS sequence"/>
</dbReference>
<name>S7P745_MYOBR</name>
<evidence type="ECO:0000256" key="1">
    <source>
        <dbReference type="SAM" id="Coils"/>
    </source>
</evidence>
<keyword evidence="1" id="KW-0175">Coiled coil</keyword>